<gene>
    <name evidence="2" type="ORF">ACFPA8_07960</name>
</gene>
<name>A0ABV9A926_9ACTN</name>
<feature type="domain" description="Lambda phage tail tube protein N-terminal" evidence="1">
    <location>
        <begin position="14"/>
        <end position="135"/>
    </location>
</feature>
<dbReference type="Pfam" id="PF16461">
    <property type="entry name" value="Phage_TTP_12"/>
    <property type="match status" value="1"/>
</dbReference>
<dbReference type="Gene3D" id="4.10.410.40">
    <property type="match status" value="1"/>
</dbReference>
<comment type="caution">
    <text evidence="2">The sequence shown here is derived from an EMBL/GenBank/DDBJ whole genome shotgun (WGS) entry which is preliminary data.</text>
</comment>
<keyword evidence="3" id="KW-1185">Reference proteome</keyword>
<reference evidence="3" key="1">
    <citation type="journal article" date="2019" name="Int. J. Syst. Evol. Microbiol.">
        <title>The Global Catalogue of Microorganisms (GCM) 10K type strain sequencing project: providing services to taxonomists for standard genome sequencing and annotation.</title>
        <authorList>
            <consortium name="The Broad Institute Genomics Platform"/>
            <consortium name="The Broad Institute Genome Sequencing Center for Infectious Disease"/>
            <person name="Wu L."/>
            <person name="Ma J."/>
        </authorList>
    </citation>
    <scope>NUCLEOTIDE SEQUENCE [LARGE SCALE GENOMIC DNA]</scope>
    <source>
        <strain evidence="3">CGMCC 4.7357</strain>
    </source>
</reference>
<dbReference type="EMBL" id="JBHSFH010000004">
    <property type="protein sequence ID" value="MFC4494066.1"/>
    <property type="molecule type" value="Genomic_DNA"/>
</dbReference>
<accession>A0ABV9A926</accession>
<proteinExistence type="predicted"/>
<sequence>MAGKDAFGTQFQVESVTPGSYTTVAHVTNITPPAIERETLDVTSHGSTEGWQEFIGGLKNGGELSIELNYDPTVHDALVEHMDDADPKNYKIVWPGTLGDWTFTAVMTGFAPEAPHDGKLTAEASFQVSGKPTLTPGA</sequence>
<evidence type="ECO:0000259" key="1">
    <source>
        <dbReference type="Pfam" id="PF16461"/>
    </source>
</evidence>
<evidence type="ECO:0000313" key="3">
    <source>
        <dbReference type="Proteomes" id="UP001595997"/>
    </source>
</evidence>
<protein>
    <submittedName>
        <fullName evidence="2">Phage tail tube protein</fullName>
    </submittedName>
</protein>
<dbReference type="Proteomes" id="UP001595997">
    <property type="component" value="Unassembled WGS sequence"/>
</dbReference>
<dbReference type="InterPro" id="IPR032494">
    <property type="entry name" value="Phage_TTP_N"/>
</dbReference>
<organism evidence="2 3">
    <name type="scientific">Streptomyces ovatisporus</name>
    <dbReference type="NCBI Taxonomy" id="1128682"/>
    <lineage>
        <taxon>Bacteria</taxon>
        <taxon>Bacillati</taxon>
        <taxon>Actinomycetota</taxon>
        <taxon>Actinomycetes</taxon>
        <taxon>Kitasatosporales</taxon>
        <taxon>Streptomycetaceae</taxon>
        <taxon>Streptomyces</taxon>
    </lineage>
</organism>
<evidence type="ECO:0000313" key="2">
    <source>
        <dbReference type="EMBL" id="MFC4494066.1"/>
    </source>
</evidence>
<dbReference type="RefSeq" id="WP_386444346.1">
    <property type="nucleotide sequence ID" value="NZ_JBHSFH010000004.1"/>
</dbReference>